<reference evidence="4" key="1">
    <citation type="submission" date="2019-03" db="EMBL/GenBank/DDBJ databases">
        <title>Single cell metagenomics reveals metabolic interactions within the superorganism composed of flagellate Streblomastix strix and complex community of Bacteroidetes bacteria on its surface.</title>
        <authorList>
            <person name="Treitli S.C."/>
            <person name="Kolisko M."/>
            <person name="Husnik F."/>
            <person name="Keeling P."/>
            <person name="Hampl V."/>
        </authorList>
    </citation>
    <scope>NUCLEOTIDE SEQUENCE</scope>
    <source>
        <strain evidence="4">STM</strain>
    </source>
</reference>
<gene>
    <name evidence="4" type="ORF">EZS27_009458</name>
</gene>
<sequence length="330" mass="37447">MKKHSFIIIVWLLMTFFATGCTGSSKGNQPNETSPSSVVAQNGWLAVKGRFLVNEKGEKVVLRGISYGWHNWWPRFYNASTVDFLQEEWDCTLVRAAMGVEPAGAYMENPQLASDCITQVVDAAIQSGIYVIIDWHSHHIRTEEAKTFFARMAAKYKEVPNIIYEIFNEPVDDSWEELKAYSEEIIKTIRAEGAQNLILVGTSHWDQDIHLPADNPITGYDNIMYTLHFYAATHKQELRDRADYAITKNLPIFVSECAGMEASGDGAIHYEEWGKWLDWMKKNSISWAAWSISDKDETCSMIQATGASEGGWKDSDLKEWGIAVRRELSN</sequence>
<evidence type="ECO:0000259" key="3">
    <source>
        <dbReference type="Pfam" id="PF00150"/>
    </source>
</evidence>
<dbReference type="EC" id="3.2.1.4" evidence="4"/>
<keyword evidence="1 4" id="KW-0378">Hydrolase</keyword>
<dbReference type="PANTHER" id="PTHR34142">
    <property type="entry name" value="ENDO-BETA-1,4-GLUCANASE A"/>
    <property type="match status" value="1"/>
</dbReference>
<evidence type="ECO:0000313" key="4">
    <source>
        <dbReference type="EMBL" id="KAA6342821.1"/>
    </source>
</evidence>
<dbReference type="Gene3D" id="3.20.20.80">
    <property type="entry name" value="Glycosidases"/>
    <property type="match status" value="1"/>
</dbReference>
<dbReference type="Pfam" id="PF00150">
    <property type="entry name" value="Cellulase"/>
    <property type="match status" value="1"/>
</dbReference>
<proteinExistence type="predicted"/>
<protein>
    <submittedName>
        <fullName evidence="4">Endoglucanase</fullName>
        <ecNumber evidence="4">3.2.1.4</ecNumber>
    </submittedName>
</protein>
<evidence type="ECO:0000256" key="2">
    <source>
        <dbReference type="ARBA" id="ARBA00023295"/>
    </source>
</evidence>
<dbReference type="InterPro" id="IPR018087">
    <property type="entry name" value="Glyco_hydro_5_CS"/>
</dbReference>
<name>A0A5J4SC38_9ZZZZ</name>
<dbReference type="SUPFAM" id="SSF51445">
    <property type="entry name" value="(Trans)glycosidases"/>
    <property type="match status" value="1"/>
</dbReference>
<dbReference type="PROSITE" id="PS51257">
    <property type="entry name" value="PROKAR_LIPOPROTEIN"/>
    <property type="match status" value="1"/>
</dbReference>
<dbReference type="InterPro" id="IPR001547">
    <property type="entry name" value="Glyco_hydro_5"/>
</dbReference>
<accession>A0A5J4SC38</accession>
<evidence type="ECO:0000256" key="1">
    <source>
        <dbReference type="ARBA" id="ARBA00022801"/>
    </source>
</evidence>
<dbReference type="GO" id="GO:0000272">
    <property type="term" value="P:polysaccharide catabolic process"/>
    <property type="evidence" value="ECO:0007669"/>
    <property type="project" value="InterPro"/>
</dbReference>
<dbReference type="AlphaFoldDB" id="A0A5J4SC38"/>
<dbReference type="PANTHER" id="PTHR34142:SF1">
    <property type="entry name" value="GLYCOSIDE HYDROLASE FAMILY 5 DOMAIN-CONTAINING PROTEIN"/>
    <property type="match status" value="1"/>
</dbReference>
<dbReference type="EMBL" id="SNRY01000304">
    <property type="protein sequence ID" value="KAA6342821.1"/>
    <property type="molecule type" value="Genomic_DNA"/>
</dbReference>
<comment type="caution">
    <text evidence="4">The sequence shown here is derived from an EMBL/GenBank/DDBJ whole genome shotgun (WGS) entry which is preliminary data.</text>
</comment>
<dbReference type="GO" id="GO:0008810">
    <property type="term" value="F:cellulase activity"/>
    <property type="evidence" value="ECO:0007669"/>
    <property type="project" value="UniProtKB-EC"/>
</dbReference>
<feature type="domain" description="Glycoside hydrolase family 5" evidence="3">
    <location>
        <begin position="53"/>
        <end position="295"/>
    </location>
</feature>
<organism evidence="4">
    <name type="scientific">termite gut metagenome</name>
    <dbReference type="NCBI Taxonomy" id="433724"/>
    <lineage>
        <taxon>unclassified sequences</taxon>
        <taxon>metagenomes</taxon>
        <taxon>organismal metagenomes</taxon>
    </lineage>
</organism>
<dbReference type="PROSITE" id="PS00659">
    <property type="entry name" value="GLYCOSYL_HYDROL_F5"/>
    <property type="match status" value="1"/>
</dbReference>
<keyword evidence="2 4" id="KW-0326">Glycosidase</keyword>
<dbReference type="InterPro" id="IPR017853">
    <property type="entry name" value="GH"/>
</dbReference>